<protein>
    <submittedName>
        <fullName evidence="1">Glycosyltransferase</fullName>
    </submittedName>
</protein>
<dbReference type="SUPFAM" id="SSF53756">
    <property type="entry name" value="UDP-Glycosyltransferase/glycogen phosphorylase"/>
    <property type="match status" value="1"/>
</dbReference>
<organism evidence="1 2">
    <name type="scientific">Echinicola arenosa</name>
    <dbReference type="NCBI Taxonomy" id="2774144"/>
    <lineage>
        <taxon>Bacteria</taxon>
        <taxon>Pseudomonadati</taxon>
        <taxon>Bacteroidota</taxon>
        <taxon>Cytophagia</taxon>
        <taxon>Cytophagales</taxon>
        <taxon>Cyclobacteriaceae</taxon>
        <taxon>Echinicola</taxon>
    </lineage>
</organism>
<proteinExistence type="predicted"/>
<dbReference type="InterPro" id="IPR050194">
    <property type="entry name" value="Glycosyltransferase_grp1"/>
</dbReference>
<dbReference type="Proteomes" id="UP000647133">
    <property type="component" value="Unassembled WGS sequence"/>
</dbReference>
<keyword evidence="2" id="KW-1185">Reference proteome</keyword>
<dbReference type="Pfam" id="PF13692">
    <property type="entry name" value="Glyco_trans_1_4"/>
    <property type="match status" value="1"/>
</dbReference>
<dbReference type="Gene3D" id="3.40.50.2000">
    <property type="entry name" value="Glycogen Phosphorylase B"/>
    <property type="match status" value="2"/>
</dbReference>
<dbReference type="RefSeq" id="WP_192011773.1">
    <property type="nucleotide sequence ID" value="NZ_JACYTQ010000009.1"/>
</dbReference>
<comment type="caution">
    <text evidence="1">The sequence shown here is derived from an EMBL/GenBank/DDBJ whole genome shotgun (WGS) entry which is preliminary data.</text>
</comment>
<accession>A0ABR9AQ49</accession>
<gene>
    <name evidence="1" type="ORF">IFO69_19245</name>
</gene>
<dbReference type="EMBL" id="JACYTQ010000009">
    <property type="protein sequence ID" value="MBD8490897.1"/>
    <property type="molecule type" value="Genomic_DNA"/>
</dbReference>
<evidence type="ECO:0000313" key="1">
    <source>
        <dbReference type="EMBL" id="MBD8490897.1"/>
    </source>
</evidence>
<dbReference type="PANTHER" id="PTHR45947:SF3">
    <property type="entry name" value="SULFOQUINOVOSYL TRANSFERASE SQD2"/>
    <property type="match status" value="1"/>
</dbReference>
<evidence type="ECO:0000313" key="2">
    <source>
        <dbReference type="Proteomes" id="UP000647133"/>
    </source>
</evidence>
<dbReference type="PANTHER" id="PTHR45947">
    <property type="entry name" value="SULFOQUINOVOSYL TRANSFERASE SQD2"/>
    <property type="match status" value="1"/>
</dbReference>
<name>A0ABR9AQ49_9BACT</name>
<sequence length="420" mass="48693">MAKNKELILLTKRFPFFKTEAFLESEIDILAEHFDTIRIFPYEIGNYCRQVPENVVVDTTFSRVYQRKKSRAIQTLVSREFRKAVADHFSHLKGPKDLNMLLKFVSNARAYYCFFEQQLEVINKEALIYTYWFNEATYALLNLKLQYGLAVNIISRAHRFDIYEQLTTTRSFWPYRRFCLENIDRLYSISEDGKHYLEKRYKVQKEIEIARLGVHDRQKMARRSSLGIIQIVSVSRIAPMKRVDFIRQAVLQYAFEHPNNKIVWTHFGDGPGMEELNQTSDIPENLVMDFKGHVKNDEVYGFYEQHSVDLFINLSSSEGIPVSIMEAISFGIPIVVTKVGGTGEIVSEVNGKLLSANPTLEEVVKAFSDVIKRKLQAEEIRRFFNSHYNANTNYQAFAKSLAGIKEAESAPVDQYSTIHK</sequence>
<reference evidence="1 2" key="1">
    <citation type="submission" date="2020-09" db="EMBL/GenBank/DDBJ databases">
        <title>Echinicola sp. CAU 1574 isolated from sand of Sido Beach.</title>
        <authorList>
            <person name="Kim W."/>
        </authorList>
    </citation>
    <scope>NUCLEOTIDE SEQUENCE [LARGE SCALE GENOMIC DNA]</scope>
    <source>
        <strain evidence="1 2">CAU 1574</strain>
    </source>
</reference>